<evidence type="ECO:0000256" key="4">
    <source>
        <dbReference type="ARBA" id="ARBA00022692"/>
    </source>
</evidence>
<keyword evidence="2" id="KW-0813">Transport</keyword>
<dbReference type="InterPro" id="IPR036259">
    <property type="entry name" value="MFS_trans_sf"/>
</dbReference>
<gene>
    <name evidence="9" type="ORF">RWE15_07465</name>
</gene>
<keyword evidence="3" id="KW-1003">Cell membrane</keyword>
<evidence type="ECO:0000256" key="5">
    <source>
        <dbReference type="ARBA" id="ARBA00022989"/>
    </source>
</evidence>
<comment type="caution">
    <text evidence="9">The sequence shown here is derived from an EMBL/GenBank/DDBJ whole genome shotgun (WGS) entry which is preliminary data.</text>
</comment>
<evidence type="ECO:0000256" key="1">
    <source>
        <dbReference type="ARBA" id="ARBA00004651"/>
    </source>
</evidence>
<dbReference type="PANTHER" id="PTHR43414">
    <property type="entry name" value="MULTIDRUG RESISTANCE PROTEIN MDTG"/>
    <property type="match status" value="1"/>
</dbReference>
<protein>
    <submittedName>
        <fullName evidence="9">MFS transporter</fullName>
    </submittedName>
</protein>
<comment type="subcellular location">
    <subcellularLocation>
        <location evidence="1">Cell membrane</location>
        <topology evidence="1">Multi-pass membrane protein</topology>
    </subcellularLocation>
</comment>
<evidence type="ECO:0000256" key="7">
    <source>
        <dbReference type="SAM" id="Phobius"/>
    </source>
</evidence>
<dbReference type="Pfam" id="PF07690">
    <property type="entry name" value="MFS_1"/>
    <property type="match status" value="1"/>
</dbReference>
<feature type="transmembrane region" description="Helical" evidence="7">
    <location>
        <begin position="32"/>
        <end position="56"/>
    </location>
</feature>
<dbReference type="InterPro" id="IPR011701">
    <property type="entry name" value="MFS"/>
</dbReference>
<sequence>MGGDRIGYVKIMIFLLFMAGIVYFPAAFVTNLWQLVALRFFLGIAIGGIVPVRIAYIRQEAPLSMQGEVLGYNTSLRFLGNIIGPALGGLIAGFFGFTGVFIITSSLLIICGFILLAAWYKHEYSGTSRKHGHLLSILKR</sequence>
<keyword evidence="4 7" id="KW-0812">Transmembrane</keyword>
<name>A0ABU5C4V6_9BACI</name>
<feature type="transmembrane region" description="Helical" evidence="7">
    <location>
        <begin position="101"/>
        <end position="120"/>
    </location>
</feature>
<proteinExistence type="predicted"/>
<dbReference type="Proteomes" id="UP001281447">
    <property type="component" value="Unassembled WGS sequence"/>
</dbReference>
<dbReference type="Gene3D" id="1.20.1250.20">
    <property type="entry name" value="MFS general substrate transporter like domains"/>
    <property type="match status" value="1"/>
</dbReference>
<evidence type="ECO:0000256" key="3">
    <source>
        <dbReference type="ARBA" id="ARBA00022475"/>
    </source>
</evidence>
<evidence type="ECO:0000256" key="6">
    <source>
        <dbReference type="ARBA" id="ARBA00023136"/>
    </source>
</evidence>
<reference evidence="9 10" key="1">
    <citation type="submission" date="2023-10" db="EMBL/GenBank/DDBJ databases">
        <title>Virgibacillus halophilus 5B73C genome.</title>
        <authorList>
            <person name="Miliotis G."/>
            <person name="Sengupta P."/>
            <person name="Hameed A."/>
            <person name="Chuvochina M."/>
            <person name="Mcdonagh F."/>
            <person name="Simpson A.C."/>
            <person name="Singh N.K."/>
            <person name="Rekha P.D."/>
            <person name="Raman K."/>
            <person name="Hugenholtz P."/>
            <person name="Venkateswaran K."/>
        </authorList>
    </citation>
    <scope>NUCLEOTIDE SEQUENCE [LARGE SCALE GENOMIC DNA]</scope>
    <source>
        <strain evidence="9 10">5B73C</strain>
    </source>
</reference>
<dbReference type="InterPro" id="IPR020846">
    <property type="entry name" value="MFS_dom"/>
</dbReference>
<dbReference type="PROSITE" id="PS50850">
    <property type="entry name" value="MFS"/>
    <property type="match status" value="1"/>
</dbReference>
<organism evidence="9 10">
    <name type="scientific">Tigheibacillus halophilus</name>
    <dbReference type="NCBI Taxonomy" id="361280"/>
    <lineage>
        <taxon>Bacteria</taxon>
        <taxon>Bacillati</taxon>
        <taxon>Bacillota</taxon>
        <taxon>Bacilli</taxon>
        <taxon>Bacillales</taxon>
        <taxon>Bacillaceae</taxon>
        <taxon>Tigheibacillus</taxon>
    </lineage>
</organism>
<keyword evidence="10" id="KW-1185">Reference proteome</keyword>
<feature type="domain" description="Major facilitator superfamily (MFS) profile" evidence="8">
    <location>
        <begin position="1"/>
        <end position="140"/>
    </location>
</feature>
<keyword evidence="5 7" id="KW-1133">Transmembrane helix</keyword>
<feature type="transmembrane region" description="Helical" evidence="7">
    <location>
        <begin position="76"/>
        <end position="95"/>
    </location>
</feature>
<evidence type="ECO:0000313" key="9">
    <source>
        <dbReference type="EMBL" id="MDY0394336.1"/>
    </source>
</evidence>
<evidence type="ECO:0000256" key="2">
    <source>
        <dbReference type="ARBA" id="ARBA00022448"/>
    </source>
</evidence>
<dbReference type="EMBL" id="JAWDIP010000003">
    <property type="protein sequence ID" value="MDY0394336.1"/>
    <property type="molecule type" value="Genomic_DNA"/>
</dbReference>
<dbReference type="PANTHER" id="PTHR43414:SF3">
    <property type="entry name" value="LMO2377 PROTEIN"/>
    <property type="match status" value="1"/>
</dbReference>
<keyword evidence="6 7" id="KW-0472">Membrane</keyword>
<evidence type="ECO:0000259" key="8">
    <source>
        <dbReference type="PROSITE" id="PS50850"/>
    </source>
</evidence>
<accession>A0ABU5C4V6</accession>
<evidence type="ECO:0000313" key="10">
    <source>
        <dbReference type="Proteomes" id="UP001281447"/>
    </source>
</evidence>
<dbReference type="SUPFAM" id="SSF103473">
    <property type="entry name" value="MFS general substrate transporter"/>
    <property type="match status" value="1"/>
</dbReference>
<feature type="transmembrane region" description="Helical" evidence="7">
    <location>
        <begin position="7"/>
        <end position="26"/>
    </location>
</feature>